<reference evidence="2" key="1">
    <citation type="submission" date="2018-05" db="EMBL/GenBank/DDBJ databases">
        <authorList>
            <person name="Lanie J.A."/>
            <person name="Ng W.-L."/>
            <person name="Kazmierczak K.M."/>
            <person name="Andrzejewski T.M."/>
            <person name="Davidsen T.M."/>
            <person name="Wayne K.J."/>
            <person name="Tettelin H."/>
            <person name="Glass J.I."/>
            <person name="Rusch D."/>
            <person name="Podicherti R."/>
            <person name="Tsui H.-C.T."/>
            <person name="Winkler M.E."/>
        </authorList>
    </citation>
    <scope>NUCLEOTIDE SEQUENCE</scope>
</reference>
<evidence type="ECO:0000313" key="2">
    <source>
        <dbReference type="EMBL" id="SUZ92860.1"/>
    </source>
</evidence>
<dbReference type="SUPFAM" id="SSF143447">
    <property type="entry name" value="AMMECR1-like"/>
    <property type="match status" value="1"/>
</dbReference>
<dbReference type="Pfam" id="PF01871">
    <property type="entry name" value="AMMECR1"/>
    <property type="match status" value="1"/>
</dbReference>
<dbReference type="NCBIfam" id="TIGR04335">
    <property type="entry name" value="AmmeMemoSam_A"/>
    <property type="match status" value="1"/>
</dbReference>
<accession>A0A381RLY0</accession>
<proteinExistence type="predicted"/>
<name>A0A381RLY0_9ZZZZ</name>
<evidence type="ECO:0000259" key="1">
    <source>
        <dbReference type="PROSITE" id="PS51112"/>
    </source>
</evidence>
<dbReference type="Gene3D" id="3.30.700.20">
    <property type="entry name" value="Hypothetical protein ph0010, domain 1"/>
    <property type="match status" value="1"/>
</dbReference>
<dbReference type="AlphaFoldDB" id="A0A381RLY0"/>
<dbReference type="Gene3D" id="3.30.1490.150">
    <property type="entry name" value="Hypothetical protein ph0010, domain 2"/>
    <property type="match status" value="1"/>
</dbReference>
<dbReference type="PANTHER" id="PTHR13016">
    <property type="entry name" value="AMMECR1 HOMOLOG"/>
    <property type="match status" value="1"/>
</dbReference>
<dbReference type="InterPro" id="IPR027623">
    <property type="entry name" value="AmmeMemoSam_A"/>
</dbReference>
<organism evidence="2">
    <name type="scientific">marine metagenome</name>
    <dbReference type="NCBI Taxonomy" id="408172"/>
    <lineage>
        <taxon>unclassified sequences</taxon>
        <taxon>metagenomes</taxon>
        <taxon>ecological metagenomes</taxon>
    </lineage>
</organism>
<dbReference type="InterPro" id="IPR002733">
    <property type="entry name" value="AMMECR1_domain"/>
</dbReference>
<sequence>MIIDTRDQMTVQYSAESRHRLLQVARESLENFLENEKRTEFTTETPELLEKRAVFVTLRKLDSGNLRGCIGQTEARYPLIEAVAKTAISSAVNDSRFPPVTLDELPDLLIEINVLSPMTPMNPEDVEVGKHGLLINKGSYGGLFLPEVAVSQDWDRLTFLDELCRKANLPKGSWRDAEAKLQAFESEAWEEN</sequence>
<dbReference type="InterPro" id="IPR023473">
    <property type="entry name" value="AMMECR1"/>
</dbReference>
<dbReference type="InterPro" id="IPR027485">
    <property type="entry name" value="AMMECR1_N"/>
</dbReference>
<dbReference type="NCBIfam" id="TIGR00296">
    <property type="entry name" value="TIGR00296 family protein"/>
    <property type="match status" value="1"/>
</dbReference>
<dbReference type="EMBL" id="UINC01002096">
    <property type="protein sequence ID" value="SUZ92860.1"/>
    <property type="molecule type" value="Genomic_DNA"/>
</dbReference>
<protein>
    <recommendedName>
        <fullName evidence="1">AMMECR1 domain-containing protein</fullName>
    </recommendedName>
</protein>
<feature type="domain" description="AMMECR1" evidence="1">
    <location>
        <begin position="16"/>
        <end position="192"/>
    </location>
</feature>
<dbReference type="PANTHER" id="PTHR13016:SF0">
    <property type="entry name" value="AMME SYNDROME CANDIDATE GENE 1 PROTEIN"/>
    <property type="match status" value="1"/>
</dbReference>
<gene>
    <name evidence="2" type="ORF">METZ01_LOCUS45714</name>
</gene>
<dbReference type="InterPro" id="IPR036071">
    <property type="entry name" value="AMMECR1_dom_sf"/>
</dbReference>
<dbReference type="PROSITE" id="PS51112">
    <property type="entry name" value="AMMECR1"/>
    <property type="match status" value="1"/>
</dbReference>